<dbReference type="AlphaFoldDB" id="A0A2H4U4V6"/>
<evidence type="ECO:0000256" key="1">
    <source>
        <dbReference type="SAM" id="Coils"/>
    </source>
</evidence>
<dbReference type="GeneID" id="78817175"/>
<proteinExistence type="predicted"/>
<evidence type="ECO:0000313" key="3">
    <source>
        <dbReference type="EMBL" id="ATZ59148.1"/>
    </source>
</evidence>
<keyword evidence="1" id="KW-0175">Coiled coil</keyword>
<dbReference type="RefSeq" id="WP_011953969.1">
    <property type="nucleotide sequence ID" value="NZ_AP025586.1"/>
</dbReference>
<dbReference type="InterPro" id="IPR013328">
    <property type="entry name" value="6PGD_dom2"/>
</dbReference>
<protein>
    <submittedName>
        <fullName evidence="3">6-phosphogluconate dehydrogenase</fullName>
    </submittedName>
</protein>
<dbReference type="OMA" id="ATKMCRS"/>
<name>A0A2H4U4V6_METSM</name>
<sequence length="244" mass="27516">MKIGFIGFGKVARNLVRLINSENITFLTSAQNRSENTIKNMEESDVEILDTFKEVATLSDILISANSPNQALDVAVKYGKYSKGIYMDLNNISPKETLEINKHVNNFVDGAIIGKIDSANPILYLSGKNLESLDFLNDFLEIRKISENPGDASKLKLLRSMYTKSLSAVLIESSEVAKNLNLEEEFFDILSLTEGEDFKKSALSRINNTKNSKKRKAEELEQIIDYFENQDLTMVKASFKKLNR</sequence>
<evidence type="ECO:0000259" key="2">
    <source>
        <dbReference type="Pfam" id="PF03807"/>
    </source>
</evidence>
<feature type="domain" description="Pyrroline-5-carboxylate reductase catalytic N-terminal" evidence="2">
    <location>
        <begin position="2"/>
        <end position="78"/>
    </location>
</feature>
<dbReference type="Proteomes" id="UP000232133">
    <property type="component" value="Chromosome"/>
</dbReference>
<dbReference type="Gene3D" id="1.10.1040.10">
    <property type="entry name" value="N-(1-d-carboxylethyl)-l-norvaline Dehydrogenase, domain 2"/>
    <property type="match status" value="1"/>
</dbReference>
<dbReference type="InterPro" id="IPR036291">
    <property type="entry name" value="NAD(P)-bd_dom_sf"/>
</dbReference>
<dbReference type="Gene3D" id="3.40.50.720">
    <property type="entry name" value="NAD(P)-binding Rossmann-like Domain"/>
    <property type="match status" value="1"/>
</dbReference>
<dbReference type="InterPro" id="IPR008927">
    <property type="entry name" value="6-PGluconate_DH-like_C_sf"/>
</dbReference>
<dbReference type="SUPFAM" id="SSF48179">
    <property type="entry name" value="6-phosphogluconate dehydrogenase C-terminal domain-like"/>
    <property type="match status" value="1"/>
</dbReference>
<dbReference type="EMBL" id="CP017803">
    <property type="protein sequence ID" value="ATZ59148.1"/>
    <property type="molecule type" value="Genomic_DNA"/>
</dbReference>
<accession>A0A2H4U4V6</accession>
<feature type="coiled-coil region" evidence="1">
    <location>
        <begin position="203"/>
        <end position="230"/>
    </location>
</feature>
<organism evidence="3 4">
    <name type="scientific">Methanobrevibacter smithii</name>
    <dbReference type="NCBI Taxonomy" id="2173"/>
    <lineage>
        <taxon>Archaea</taxon>
        <taxon>Methanobacteriati</taxon>
        <taxon>Methanobacteriota</taxon>
        <taxon>Methanomada group</taxon>
        <taxon>Methanobacteria</taxon>
        <taxon>Methanobacteriales</taxon>
        <taxon>Methanobacteriaceae</taxon>
        <taxon>Methanobrevibacter</taxon>
    </lineage>
</organism>
<dbReference type="Pfam" id="PF03807">
    <property type="entry name" value="F420_oxidored"/>
    <property type="match status" value="1"/>
</dbReference>
<evidence type="ECO:0000313" key="4">
    <source>
        <dbReference type="Proteomes" id="UP000232133"/>
    </source>
</evidence>
<dbReference type="InterPro" id="IPR028939">
    <property type="entry name" value="P5C_Rdtase_cat_N"/>
</dbReference>
<reference evidence="3 4" key="1">
    <citation type="submission" date="2016-10" db="EMBL/GenBank/DDBJ databases">
        <authorList>
            <person name="Varghese N."/>
        </authorList>
    </citation>
    <scope>NUCLEOTIDE SEQUENCE [LARGE SCALE GENOMIC DNA]</scope>
    <source>
        <strain evidence="3 4">KB11</strain>
    </source>
</reference>
<dbReference type="SUPFAM" id="SSF51735">
    <property type="entry name" value="NAD(P)-binding Rossmann-fold domains"/>
    <property type="match status" value="1"/>
</dbReference>
<gene>
    <name evidence="3" type="ORF">BK798_01310</name>
</gene>